<keyword evidence="3" id="KW-1185">Reference proteome</keyword>
<dbReference type="Proteomes" id="UP001552521">
    <property type="component" value="Unassembled WGS sequence"/>
</dbReference>
<evidence type="ECO:0000256" key="1">
    <source>
        <dbReference type="SAM" id="MobiDB-lite"/>
    </source>
</evidence>
<dbReference type="EMBL" id="JBFAQK010000015">
    <property type="protein sequence ID" value="MEV4681817.1"/>
    <property type="molecule type" value="Genomic_DNA"/>
</dbReference>
<sequence>MNAIQQHLLDLYRAARTDTPPPPRPGDHDLRALREARGHRRLRAVLTARRPAGPAADAHRAPC</sequence>
<reference evidence="2 3" key="1">
    <citation type="submission" date="2024-06" db="EMBL/GenBank/DDBJ databases">
        <title>The Natural Products Discovery Center: Release of the First 8490 Sequenced Strains for Exploring Actinobacteria Biosynthetic Diversity.</title>
        <authorList>
            <person name="Kalkreuter E."/>
            <person name="Kautsar S.A."/>
            <person name="Yang D."/>
            <person name="Bader C.D."/>
            <person name="Teijaro C.N."/>
            <person name="Fluegel L."/>
            <person name="Davis C.M."/>
            <person name="Simpson J.R."/>
            <person name="Lauterbach L."/>
            <person name="Steele A.D."/>
            <person name="Gui C."/>
            <person name="Meng S."/>
            <person name="Li G."/>
            <person name="Viehrig K."/>
            <person name="Ye F."/>
            <person name="Su P."/>
            <person name="Kiefer A.F."/>
            <person name="Nichols A."/>
            <person name="Cepeda A.J."/>
            <person name="Yan W."/>
            <person name="Fan B."/>
            <person name="Jiang Y."/>
            <person name="Adhikari A."/>
            <person name="Zheng C.-J."/>
            <person name="Schuster L."/>
            <person name="Cowan T.M."/>
            <person name="Smanski M.J."/>
            <person name="Chevrette M.G."/>
            <person name="De Carvalho L.P.S."/>
            <person name="Shen B."/>
        </authorList>
    </citation>
    <scope>NUCLEOTIDE SEQUENCE [LARGE SCALE GENOMIC DNA]</scope>
    <source>
        <strain evidence="2 3">NPDC049344</strain>
    </source>
</reference>
<organism evidence="2 3">
    <name type="scientific">Streptomyces kurssanovii</name>
    <dbReference type="NCBI Taxonomy" id="67312"/>
    <lineage>
        <taxon>Bacteria</taxon>
        <taxon>Bacillati</taxon>
        <taxon>Actinomycetota</taxon>
        <taxon>Actinomycetes</taxon>
        <taxon>Kitasatosporales</taxon>
        <taxon>Streptomycetaceae</taxon>
        <taxon>Streptomyces</taxon>
    </lineage>
</organism>
<protein>
    <submittedName>
        <fullName evidence="2">Uncharacterized protein</fullName>
    </submittedName>
</protein>
<evidence type="ECO:0000313" key="2">
    <source>
        <dbReference type="EMBL" id="MEV4681817.1"/>
    </source>
</evidence>
<proteinExistence type="predicted"/>
<dbReference type="RefSeq" id="WP_364592761.1">
    <property type="nucleotide sequence ID" value="NZ_JBFAQK010000015.1"/>
</dbReference>
<comment type="caution">
    <text evidence="2">The sequence shown here is derived from an EMBL/GenBank/DDBJ whole genome shotgun (WGS) entry which is preliminary data.</text>
</comment>
<feature type="region of interest" description="Disordered" evidence="1">
    <location>
        <begin position="9"/>
        <end position="29"/>
    </location>
</feature>
<name>A0ABV3HU06_9ACTN</name>
<accession>A0ABV3HU06</accession>
<evidence type="ECO:0000313" key="3">
    <source>
        <dbReference type="Proteomes" id="UP001552521"/>
    </source>
</evidence>
<gene>
    <name evidence="2" type="ORF">AB0K36_13690</name>
</gene>